<evidence type="ECO:0000259" key="4">
    <source>
        <dbReference type="SMART" id="SM00646"/>
    </source>
</evidence>
<proteinExistence type="predicted"/>
<feature type="domain" description="MurNAc-LAA" evidence="4">
    <location>
        <begin position="166"/>
        <end position="313"/>
    </location>
</feature>
<comment type="catalytic activity">
    <reaction evidence="1">
        <text>Hydrolyzes the link between N-acetylmuramoyl residues and L-amino acid residues in certain cell-wall glycopeptides.</text>
        <dbReference type="EC" id="3.5.1.28"/>
    </reaction>
</comment>
<evidence type="ECO:0000313" key="6">
    <source>
        <dbReference type="Proteomes" id="UP001198163"/>
    </source>
</evidence>
<dbReference type="PANTHER" id="PTHR30404:SF0">
    <property type="entry name" value="N-ACETYLMURAMOYL-L-ALANINE AMIDASE AMIC"/>
    <property type="match status" value="1"/>
</dbReference>
<dbReference type="EC" id="3.5.1.28" evidence="2"/>
<dbReference type="InterPro" id="IPR050695">
    <property type="entry name" value="N-acetylmuramoyl_amidase_3"/>
</dbReference>
<evidence type="ECO:0000256" key="1">
    <source>
        <dbReference type="ARBA" id="ARBA00001561"/>
    </source>
</evidence>
<dbReference type="Gene3D" id="3.40.630.40">
    <property type="entry name" value="Zn-dependent exopeptidases"/>
    <property type="match status" value="1"/>
</dbReference>
<keyword evidence="3 5" id="KW-0378">Hydrolase</keyword>
<dbReference type="CDD" id="cd02696">
    <property type="entry name" value="MurNAc-LAA"/>
    <property type="match status" value="1"/>
</dbReference>
<dbReference type="AlphaFoldDB" id="A0AAE3EEW7"/>
<dbReference type="SUPFAM" id="SSF55383">
    <property type="entry name" value="Copper amine oxidase, domain N"/>
    <property type="match status" value="1"/>
</dbReference>
<dbReference type="GO" id="GO:0009253">
    <property type="term" value="P:peptidoglycan catabolic process"/>
    <property type="evidence" value="ECO:0007669"/>
    <property type="project" value="InterPro"/>
</dbReference>
<reference evidence="5" key="1">
    <citation type="submission" date="2021-08" db="EMBL/GenBank/DDBJ databases">
        <title>Comparative analyses of Brucepasteria parasyntrophica and Teretinema zuelzerae.</title>
        <authorList>
            <person name="Song Y."/>
            <person name="Brune A."/>
        </authorList>
    </citation>
    <scope>NUCLEOTIDE SEQUENCE</scope>
    <source>
        <strain evidence="5">DSM 1903</strain>
    </source>
</reference>
<dbReference type="InterPro" id="IPR036582">
    <property type="entry name" value="Mao_N_sf"/>
</dbReference>
<dbReference type="Proteomes" id="UP001198163">
    <property type="component" value="Unassembled WGS sequence"/>
</dbReference>
<dbReference type="PANTHER" id="PTHR30404">
    <property type="entry name" value="N-ACETYLMURAMOYL-L-ALANINE AMIDASE"/>
    <property type="match status" value="1"/>
</dbReference>
<comment type="caution">
    <text evidence="5">The sequence shown here is derived from an EMBL/GenBank/DDBJ whole genome shotgun (WGS) entry which is preliminary data.</text>
</comment>
<organism evidence="5 6">
    <name type="scientific">Teretinema zuelzerae</name>
    <dbReference type="NCBI Taxonomy" id="156"/>
    <lineage>
        <taxon>Bacteria</taxon>
        <taxon>Pseudomonadati</taxon>
        <taxon>Spirochaetota</taxon>
        <taxon>Spirochaetia</taxon>
        <taxon>Spirochaetales</taxon>
        <taxon>Treponemataceae</taxon>
        <taxon>Teretinema</taxon>
    </lineage>
</organism>
<protein>
    <recommendedName>
        <fullName evidence="2">N-acetylmuramoyl-L-alanine amidase</fullName>
        <ecNumber evidence="2">3.5.1.28</ecNumber>
    </recommendedName>
</protein>
<dbReference type="EMBL" id="JAINWA010000001">
    <property type="protein sequence ID" value="MCD1653214.1"/>
    <property type="molecule type" value="Genomic_DNA"/>
</dbReference>
<sequence length="329" mass="36116">MHGAESAPLVSLQTAADTIDAVYFWDPLSGMIVVSKNGHQVNFRPDDPLVLFDYSRFDLMDPPVRSSRGVFLTSSFVSELESFFAQPAPSVQYRVGAILIDPGHGGKDPGAVGKARVGGKTVEVKEKDVVLAVAKDLHARLRSQYPDKKILLTRDGDTYPTLEDRVEMANSIQLGAHEAILYVSIHVNAAFNTKSSGFEVWYLSPDYRRTVIDKAGNDEAAAILPILNSMMEEEFTTESILIAKSLLDSLDAQIGTQSKNRGIKEEAWFVVRNAKMPSVLVELGFVSNPEEAALLADPAYLRKCALGIYNGLSSFITHFENSRGFTTLQ</sequence>
<accession>A0AAE3EEW7</accession>
<dbReference type="GO" id="GO:0030288">
    <property type="term" value="C:outer membrane-bounded periplasmic space"/>
    <property type="evidence" value="ECO:0007669"/>
    <property type="project" value="TreeGrafter"/>
</dbReference>
<evidence type="ECO:0000313" key="5">
    <source>
        <dbReference type="EMBL" id="MCD1653214.1"/>
    </source>
</evidence>
<dbReference type="GO" id="GO:0008745">
    <property type="term" value="F:N-acetylmuramoyl-L-alanine amidase activity"/>
    <property type="evidence" value="ECO:0007669"/>
    <property type="project" value="UniProtKB-EC"/>
</dbReference>
<evidence type="ECO:0000256" key="2">
    <source>
        <dbReference type="ARBA" id="ARBA00011901"/>
    </source>
</evidence>
<gene>
    <name evidence="5" type="ORF">K7J14_00635</name>
</gene>
<keyword evidence="6" id="KW-1185">Reference proteome</keyword>
<dbReference type="Pfam" id="PF01520">
    <property type="entry name" value="Amidase_3"/>
    <property type="match status" value="1"/>
</dbReference>
<dbReference type="SMART" id="SM00646">
    <property type="entry name" value="Ami_3"/>
    <property type="match status" value="1"/>
</dbReference>
<dbReference type="SUPFAM" id="SSF53187">
    <property type="entry name" value="Zn-dependent exopeptidases"/>
    <property type="match status" value="1"/>
</dbReference>
<dbReference type="InterPro" id="IPR002508">
    <property type="entry name" value="MurNAc-LAA_cat"/>
</dbReference>
<name>A0AAE3EEW7_9SPIR</name>
<evidence type="ECO:0000256" key="3">
    <source>
        <dbReference type="ARBA" id="ARBA00022801"/>
    </source>
</evidence>